<comment type="caution">
    <text evidence="2">The sequence shown here is derived from an EMBL/GenBank/DDBJ whole genome shotgun (WGS) entry which is preliminary data.</text>
</comment>
<dbReference type="Proteomes" id="UP000239203">
    <property type="component" value="Unassembled WGS sequence"/>
</dbReference>
<name>A0A2S6GPR7_9PSEU</name>
<feature type="region of interest" description="Disordered" evidence="1">
    <location>
        <begin position="1"/>
        <end position="249"/>
    </location>
</feature>
<feature type="compositionally biased region" description="Polar residues" evidence="1">
    <location>
        <begin position="35"/>
        <end position="51"/>
    </location>
</feature>
<dbReference type="EMBL" id="PTIX01000008">
    <property type="protein sequence ID" value="PPK67121.1"/>
    <property type="molecule type" value="Genomic_DNA"/>
</dbReference>
<dbReference type="AlphaFoldDB" id="A0A2S6GPR7"/>
<evidence type="ECO:0000313" key="2">
    <source>
        <dbReference type="EMBL" id="PPK67121.1"/>
    </source>
</evidence>
<proteinExistence type="predicted"/>
<gene>
    <name evidence="2" type="ORF">CLV40_108118</name>
</gene>
<reference evidence="2 3" key="1">
    <citation type="submission" date="2018-02" db="EMBL/GenBank/DDBJ databases">
        <title>Genomic Encyclopedia of Archaeal and Bacterial Type Strains, Phase II (KMG-II): from individual species to whole genera.</title>
        <authorList>
            <person name="Goeker M."/>
        </authorList>
    </citation>
    <scope>NUCLEOTIDE SEQUENCE [LARGE SCALE GENOMIC DNA]</scope>
    <source>
        <strain evidence="2 3">YU 961-1</strain>
    </source>
</reference>
<sequence>MGLETFEHKHQICQPKHHTHDRAQAPTAGGHRGSANRSTKRTSSNRATTRSALRRNHADTGSGTPGPSRIALRPRPAGHSRRPGGASGPTQRGRTRVRPPPPAAEWTEPGGRLDHRIPFPLRQFVPHRTWPRGRATVSGSDSRARKSPNAAAGRRGTRASAARPPPRATRSASRTPTPARPAPQHQGGPGQRIGQVGPCSTNHRESPVTVRPSQPARIRPSPFHQHFDGRQSEAKGLGTKRFLPIAPWR</sequence>
<feature type="compositionally biased region" description="Basic and acidic residues" evidence="1">
    <location>
        <begin position="1"/>
        <end position="10"/>
    </location>
</feature>
<feature type="compositionally biased region" description="Low complexity" evidence="1">
    <location>
        <begin position="150"/>
        <end position="177"/>
    </location>
</feature>
<keyword evidence="3" id="KW-1185">Reference proteome</keyword>
<protein>
    <submittedName>
        <fullName evidence="2">Uncharacterized protein</fullName>
    </submittedName>
</protein>
<organism evidence="2 3">
    <name type="scientific">Actinokineospora auranticolor</name>
    <dbReference type="NCBI Taxonomy" id="155976"/>
    <lineage>
        <taxon>Bacteria</taxon>
        <taxon>Bacillati</taxon>
        <taxon>Actinomycetota</taxon>
        <taxon>Actinomycetes</taxon>
        <taxon>Pseudonocardiales</taxon>
        <taxon>Pseudonocardiaceae</taxon>
        <taxon>Actinokineospora</taxon>
    </lineage>
</organism>
<accession>A0A2S6GPR7</accession>
<evidence type="ECO:0000313" key="3">
    <source>
        <dbReference type="Proteomes" id="UP000239203"/>
    </source>
</evidence>
<evidence type="ECO:0000256" key="1">
    <source>
        <dbReference type="SAM" id="MobiDB-lite"/>
    </source>
</evidence>